<dbReference type="Gene3D" id="1.10.10.60">
    <property type="entry name" value="Homeodomain-like"/>
    <property type="match status" value="1"/>
</dbReference>
<dbReference type="PROSITE" id="PS01124">
    <property type="entry name" value="HTH_ARAC_FAMILY_2"/>
    <property type="match status" value="1"/>
</dbReference>
<gene>
    <name evidence="5" type="ORF">PSQ39_19565</name>
</gene>
<protein>
    <submittedName>
        <fullName evidence="5">Helix-turn-helix domain-containing protein</fullName>
    </submittedName>
</protein>
<keyword evidence="2" id="KW-0238">DNA-binding</keyword>
<name>A0ABT5MNQ3_9BURK</name>
<evidence type="ECO:0000313" key="6">
    <source>
        <dbReference type="Proteomes" id="UP001528672"/>
    </source>
</evidence>
<evidence type="ECO:0000256" key="1">
    <source>
        <dbReference type="ARBA" id="ARBA00023015"/>
    </source>
</evidence>
<evidence type="ECO:0000256" key="3">
    <source>
        <dbReference type="ARBA" id="ARBA00023163"/>
    </source>
</evidence>
<keyword evidence="3" id="KW-0804">Transcription</keyword>
<dbReference type="SUPFAM" id="SSF46689">
    <property type="entry name" value="Homeodomain-like"/>
    <property type="match status" value="1"/>
</dbReference>
<dbReference type="SMART" id="SM00342">
    <property type="entry name" value="HTH_ARAC"/>
    <property type="match status" value="1"/>
</dbReference>
<accession>A0ABT5MNQ3</accession>
<proteinExistence type="predicted"/>
<comment type="caution">
    <text evidence="5">The sequence shown here is derived from an EMBL/GenBank/DDBJ whole genome shotgun (WGS) entry which is preliminary data.</text>
</comment>
<reference evidence="5 6" key="1">
    <citation type="submission" date="2023-02" db="EMBL/GenBank/DDBJ databases">
        <title>Bacterial whole genome sequence for Curvibacter sp. HBC28.</title>
        <authorList>
            <person name="Le V."/>
            <person name="Ko S.-R."/>
            <person name="Ahn C.-Y."/>
            <person name="Oh H.-M."/>
        </authorList>
    </citation>
    <scope>NUCLEOTIDE SEQUENCE [LARGE SCALE GENOMIC DNA]</scope>
    <source>
        <strain evidence="5 6">HBC28</strain>
    </source>
</reference>
<dbReference type="Pfam" id="PF12833">
    <property type="entry name" value="HTH_18"/>
    <property type="match status" value="1"/>
</dbReference>
<dbReference type="Proteomes" id="UP001528672">
    <property type="component" value="Unassembled WGS sequence"/>
</dbReference>
<dbReference type="EMBL" id="JAQSIO010000010">
    <property type="protein sequence ID" value="MDD0816840.1"/>
    <property type="molecule type" value="Genomic_DNA"/>
</dbReference>
<sequence length="282" mass="30347">MSQGLAYHTVVHAMQGCAGMGPRERFALSLKSTLAGHSPYQGYRAAAAVRRRLGATDWMVSRTVQDWLCTDLNPAIQTIRLMPDRQAAIAGYNAYNASVSLAVKTQVTAGSTSIQRQLASIQRDDELCRAGSMAVVDWMLREVAARGAAEPPPQPRSMAECARYLGAERGAALEAMQVLESCGDLSSPALASALGVGLRTFERELQSEDLNPRLLRMAARMQRAMRLLPSPKSLASVAVEAGFSDQAHMARSFKTACGMTPSLLRSLIRGTAVPVCPTQEIP</sequence>
<dbReference type="InterPro" id="IPR018060">
    <property type="entry name" value="HTH_AraC"/>
</dbReference>
<dbReference type="RefSeq" id="WP_273929001.1">
    <property type="nucleotide sequence ID" value="NZ_JAQSIN010000012.1"/>
</dbReference>
<keyword evidence="6" id="KW-1185">Reference proteome</keyword>
<feature type="domain" description="HTH araC/xylS-type" evidence="4">
    <location>
        <begin position="190"/>
        <end position="267"/>
    </location>
</feature>
<evidence type="ECO:0000256" key="2">
    <source>
        <dbReference type="ARBA" id="ARBA00023125"/>
    </source>
</evidence>
<organism evidence="5 6">
    <name type="scientific">Curvibacter microcysteis</name>
    <dbReference type="NCBI Taxonomy" id="3026419"/>
    <lineage>
        <taxon>Bacteria</taxon>
        <taxon>Pseudomonadati</taxon>
        <taxon>Pseudomonadota</taxon>
        <taxon>Betaproteobacteria</taxon>
        <taxon>Burkholderiales</taxon>
        <taxon>Comamonadaceae</taxon>
        <taxon>Curvibacter</taxon>
    </lineage>
</organism>
<keyword evidence="1" id="KW-0805">Transcription regulation</keyword>
<evidence type="ECO:0000313" key="5">
    <source>
        <dbReference type="EMBL" id="MDD0816840.1"/>
    </source>
</evidence>
<evidence type="ECO:0000259" key="4">
    <source>
        <dbReference type="PROSITE" id="PS01124"/>
    </source>
</evidence>
<dbReference type="PANTHER" id="PTHR46796">
    <property type="entry name" value="HTH-TYPE TRANSCRIPTIONAL ACTIVATOR RHAS-RELATED"/>
    <property type="match status" value="1"/>
</dbReference>
<dbReference type="InterPro" id="IPR050204">
    <property type="entry name" value="AraC_XylS_family_regulators"/>
</dbReference>
<dbReference type="InterPro" id="IPR009057">
    <property type="entry name" value="Homeodomain-like_sf"/>
</dbReference>